<dbReference type="PANTHER" id="PTHR31321:SF57">
    <property type="entry name" value="PECTINESTERASE 53-RELATED"/>
    <property type="match status" value="1"/>
</dbReference>
<dbReference type="EMBL" id="NASZ01000009">
    <property type="protein sequence ID" value="MBD0725096.1"/>
    <property type="molecule type" value="Genomic_DNA"/>
</dbReference>
<dbReference type="PANTHER" id="PTHR31321">
    <property type="entry name" value="ACYL-COA THIOESTER HYDROLASE YBHC-RELATED"/>
    <property type="match status" value="1"/>
</dbReference>
<accession>A0ABR7UQF7</accession>
<name>A0ABR7UQF7_9FLAO</name>
<feature type="active site" evidence="4">
    <location>
        <position position="180"/>
    </location>
</feature>
<protein>
    <recommendedName>
        <fullName evidence="5">Pectinesterase</fullName>
        <ecNumber evidence="5">3.1.1.11</ecNumber>
    </recommendedName>
</protein>
<keyword evidence="8" id="KW-1185">Reference proteome</keyword>
<feature type="domain" description="Pectinesterase catalytic" evidence="6">
    <location>
        <begin position="31"/>
        <end position="309"/>
    </location>
</feature>
<dbReference type="InterPro" id="IPR012334">
    <property type="entry name" value="Pectin_lyas_fold"/>
</dbReference>
<reference evidence="7 8" key="1">
    <citation type="journal article" date="2020" name="Microbiol. Res.">
        <title>Flavobacterium pokkalii sp. nov., a novel plant growth promoting native rhizobacteria isolated from pokkali rice grown in coastal saline affected agricultural regions of southern India, Kerala.</title>
        <authorList>
            <person name="Menon R.R."/>
            <person name="Kumari S."/>
            <person name="Viver T."/>
            <person name="Rameshkumar N."/>
        </authorList>
    </citation>
    <scope>NUCLEOTIDE SEQUENCE [LARGE SCALE GENOMIC DNA]</scope>
    <source>
        <strain evidence="7 8">L1I52</strain>
    </source>
</reference>
<keyword evidence="2 5" id="KW-0378">Hydrolase</keyword>
<feature type="chain" id="PRO_5044981116" description="Pectinesterase" evidence="5">
    <location>
        <begin position="24"/>
        <end position="323"/>
    </location>
</feature>
<comment type="similarity">
    <text evidence="1">Belongs to the pectinesterase family.</text>
</comment>
<sequence length="323" mass="36426">MKKYFFGWLLSCLLLISTNTLFATNPRYTYIVALDGSGDYQSIQEAVTACGAFSMEEKIIFIKKGHYKEKILIDSFHSNITLVGESEKETIIDYNNYSGQQGIGTFTSYTLKILGDYIKIENLTVENSAGRVGQAVALHVEGDFFIASNCSILGNQDTLYTAGKNSRQYFKNCYISGTTDFIFGAATAIFEGCEIHSKTNSFITAANTPQENVFGYVFTKCHLTADDGVDKVYLGRPWRDYAKVVFMDCDLGKHILAVGWHNWDNPKKEKTAFFAEYNNNGEGANVSKRVSWSHQLTKSQAEKYQFKNIFQKESNWDLEKGDM</sequence>
<evidence type="ECO:0000256" key="5">
    <source>
        <dbReference type="RuleBase" id="RU000589"/>
    </source>
</evidence>
<dbReference type="Gene3D" id="2.160.20.10">
    <property type="entry name" value="Single-stranded right-handed beta-helix, Pectin lyase-like"/>
    <property type="match status" value="1"/>
</dbReference>
<comment type="pathway">
    <text evidence="5">Glycan metabolism; pectin degradation; 2-dehydro-3-deoxy-D-gluconate from pectin: step 1/5.</text>
</comment>
<dbReference type="Proteomes" id="UP000661715">
    <property type="component" value="Unassembled WGS sequence"/>
</dbReference>
<proteinExistence type="inferred from homology"/>
<evidence type="ECO:0000313" key="8">
    <source>
        <dbReference type="Proteomes" id="UP000661715"/>
    </source>
</evidence>
<dbReference type="RefSeq" id="WP_188220435.1">
    <property type="nucleotide sequence ID" value="NZ_NASZ01000009.1"/>
</dbReference>
<dbReference type="Pfam" id="PF01095">
    <property type="entry name" value="Pectinesterase"/>
    <property type="match status" value="1"/>
</dbReference>
<evidence type="ECO:0000256" key="3">
    <source>
        <dbReference type="ARBA" id="ARBA00023085"/>
    </source>
</evidence>
<keyword evidence="5" id="KW-0732">Signal</keyword>
<dbReference type="EC" id="3.1.1.11" evidence="5"/>
<evidence type="ECO:0000259" key="6">
    <source>
        <dbReference type="Pfam" id="PF01095"/>
    </source>
</evidence>
<gene>
    <name evidence="7" type="ORF">B6A10_07890</name>
</gene>
<comment type="catalytic activity">
    <reaction evidence="5">
        <text>[(1-&gt;4)-alpha-D-galacturonosyl methyl ester](n) + n H2O = [(1-&gt;4)-alpha-D-galacturonosyl](n) + n methanol + n H(+)</text>
        <dbReference type="Rhea" id="RHEA:22380"/>
        <dbReference type="Rhea" id="RHEA-COMP:14570"/>
        <dbReference type="Rhea" id="RHEA-COMP:14573"/>
        <dbReference type="ChEBI" id="CHEBI:15377"/>
        <dbReference type="ChEBI" id="CHEBI:15378"/>
        <dbReference type="ChEBI" id="CHEBI:17790"/>
        <dbReference type="ChEBI" id="CHEBI:140522"/>
        <dbReference type="ChEBI" id="CHEBI:140523"/>
        <dbReference type="EC" id="3.1.1.11"/>
    </reaction>
</comment>
<evidence type="ECO:0000313" key="7">
    <source>
        <dbReference type="EMBL" id="MBD0725096.1"/>
    </source>
</evidence>
<dbReference type="InterPro" id="IPR033131">
    <property type="entry name" value="Pectinesterase_Asp_AS"/>
</dbReference>
<dbReference type="InterPro" id="IPR000070">
    <property type="entry name" value="Pectinesterase_cat"/>
</dbReference>
<evidence type="ECO:0000256" key="4">
    <source>
        <dbReference type="PROSITE-ProRule" id="PRU10040"/>
    </source>
</evidence>
<feature type="signal peptide" evidence="5">
    <location>
        <begin position="1"/>
        <end position="23"/>
    </location>
</feature>
<comment type="caution">
    <text evidence="7">The sequence shown here is derived from an EMBL/GenBank/DDBJ whole genome shotgun (WGS) entry which is preliminary data.</text>
</comment>
<dbReference type="InterPro" id="IPR011050">
    <property type="entry name" value="Pectin_lyase_fold/virulence"/>
</dbReference>
<evidence type="ECO:0000256" key="1">
    <source>
        <dbReference type="ARBA" id="ARBA00008891"/>
    </source>
</evidence>
<evidence type="ECO:0000256" key="2">
    <source>
        <dbReference type="ARBA" id="ARBA00022801"/>
    </source>
</evidence>
<dbReference type="SUPFAM" id="SSF51126">
    <property type="entry name" value="Pectin lyase-like"/>
    <property type="match status" value="1"/>
</dbReference>
<organism evidence="7 8">
    <name type="scientific">Flavobacterium pokkalii</name>
    <dbReference type="NCBI Taxonomy" id="1940408"/>
    <lineage>
        <taxon>Bacteria</taxon>
        <taxon>Pseudomonadati</taxon>
        <taxon>Bacteroidota</taxon>
        <taxon>Flavobacteriia</taxon>
        <taxon>Flavobacteriales</taxon>
        <taxon>Flavobacteriaceae</taxon>
        <taxon>Flavobacterium</taxon>
    </lineage>
</organism>
<dbReference type="PROSITE" id="PS00503">
    <property type="entry name" value="PECTINESTERASE_2"/>
    <property type="match status" value="1"/>
</dbReference>
<keyword evidence="3 5" id="KW-0063">Aspartyl esterase</keyword>